<keyword evidence="6" id="KW-1185">Reference proteome</keyword>
<comment type="caution">
    <text evidence="5">The sequence shown here is derived from an EMBL/GenBank/DDBJ whole genome shotgun (WGS) entry which is preliminary data.</text>
</comment>
<dbReference type="PANTHER" id="PTHR38033">
    <property type="entry name" value="MEMBRANE PROTEIN-RELATED"/>
    <property type="match status" value="1"/>
</dbReference>
<gene>
    <name evidence="5" type="ORF">CKO45_28980</name>
</gene>
<dbReference type="EMBL" id="NRSG01000487">
    <property type="protein sequence ID" value="MBK1662224.1"/>
    <property type="molecule type" value="Genomic_DNA"/>
</dbReference>
<dbReference type="PANTHER" id="PTHR38033:SF1">
    <property type="entry name" value="DOTU FAMILY TYPE IV_VI SECRETION SYSTEM PROTEIN"/>
    <property type="match status" value="1"/>
</dbReference>
<feature type="domain" description="Type IV / VI secretion system DotU" evidence="4">
    <location>
        <begin position="110"/>
        <end position="302"/>
    </location>
</feature>
<dbReference type="Gene3D" id="1.25.40.590">
    <property type="entry name" value="Type IV / VI secretion system, DotU"/>
    <property type="match status" value="1"/>
</dbReference>
<keyword evidence="3" id="KW-0472">Membrane</keyword>
<evidence type="ECO:0000259" key="4">
    <source>
        <dbReference type="Pfam" id="PF09850"/>
    </source>
</evidence>
<keyword evidence="3" id="KW-0812">Transmembrane</keyword>
<feature type="coiled-coil region" evidence="1">
    <location>
        <begin position="121"/>
        <end position="148"/>
    </location>
</feature>
<evidence type="ECO:0000256" key="1">
    <source>
        <dbReference type="SAM" id="Coils"/>
    </source>
</evidence>
<evidence type="ECO:0000313" key="5">
    <source>
        <dbReference type="EMBL" id="MBK1662224.1"/>
    </source>
</evidence>
<proteinExistence type="predicted"/>
<protein>
    <recommendedName>
        <fullName evidence="4">Type IV / VI secretion system DotU domain-containing protein</fullName>
    </recommendedName>
</protein>
<dbReference type="Proteomes" id="UP000697995">
    <property type="component" value="Unassembled WGS sequence"/>
</dbReference>
<name>A0ABS1D8M6_9PROT</name>
<dbReference type="InterPro" id="IPR038522">
    <property type="entry name" value="T4/T6SS_DotU_sf"/>
</dbReference>
<dbReference type="Pfam" id="PF09850">
    <property type="entry name" value="DotU"/>
    <property type="match status" value="1"/>
</dbReference>
<organism evidence="5 6">
    <name type="scientific">Paracraurococcus ruber</name>
    <dbReference type="NCBI Taxonomy" id="77675"/>
    <lineage>
        <taxon>Bacteria</taxon>
        <taxon>Pseudomonadati</taxon>
        <taxon>Pseudomonadota</taxon>
        <taxon>Alphaproteobacteria</taxon>
        <taxon>Acetobacterales</taxon>
        <taxon>Roseomonadaceae</taxon>
        <taxon>Paracraurococcus</taxon>
    </lineage>
</organism>
<evidence type="ECO:0000313" key="6">
    <source>
        <dbReference type="Proteomes" id="UP000697995"/>
    </source>
</evidence>
<evidence type="ECO:0000256" key="3">
    <source>
        <dbReference type="SAM" id="Phobius"/>
    </source>
</evidence>
<keyword evidence="1" id="KW-0175">Coiled coil</keyword>
<sequence length="321" mass="35299">MTSTSRCRAAPCSSPSNPTPPSSPRARCWSSGPPRAAAPARALRRSCSMPAADGLLLRLPAANLPILEPAGIAGALRFSALLRAMMEFHAALLQARRRLRTEVVADDTPPEVSRARVATVAARLEEILQQQRDQARRLSDRQAALLRDAQYVMCALADDLLLYDDGWELRLLWREELLESRMFGTRIAGERFFDRARRIAGMADRDGPDLAPVYLLALCLGFRGRHRDPGEEPSLREHARALFEAATGRRPDPEMEGRPVAPLALASIQGGQAALRRPRRFGWPLLGAALAAAFLLAGTALWFWQTAPVWRAAAQVFQAAQ</sequence>
<evidence type="ECO:0000256" key="2">
    <source>
        <dbReference type="SAM" id="MobiDB-lite"/>
    </source>
</evidence>
<keyword evidence="3" id="KW-1133">Transmembrane helix</keyword>
<accession>A0ABS1D8M6</accession>
<reference evidence="5 6" key="1">
    <citation type="journal article" date="2020" name="Microorganisms">
        <title>Osmotic Adaptation and Compatible Solute Biosynthesis of Phototrophic Bacteria as Revealed from Genome Analyses.</title>
        <authorList>
            <person name="Imhoff J.F."/>
            <person name="Rahn T."/>
            <person name="Kunzel S."/>
            <person name="Keller A."/>
            <person name="Neulinger S.C."/>
        </authorList>
    </citation>
    <scope>NUCLEOTIDE SEQUENCE [LARGE SCALE GENOMIC DNA]</scope>
    <source>
        <strain evidence="5 6">DSM 15382</strain>
    </source>
</reference>
<dbReference type="InterPro" id="IPR017732">
    <property type="entry name" value="T4/T6SS_DotU"/>
</dbReference>
<feature type="transmembrane region" description="Helical" evidence="3">
    <location>
        <begin position="285"/>
        <end position="304"/>
    </location>
</feature>
<feature type="region of interest" description="Disordered" evidence="2">
    <location>
        <begin position="1"/>
        <end position="35"/>
    </location>
</feature>